<organism evidence="1 2">
    <name type="scientific">Sporocytophaga myxococcoides</name>
    <dbReference type="NCBI Taxonomy" id="153721"/>
    <lineage>
        <taxon>Bacteria</taxon>
        <taxon>Pseudomonadati</taxon>
        <taxon>Bacteroidota</taxon>
        <taxon>Cytophagia</taxon>
        <taxon>Cytophagales</taxon>
        <taxon>Cytophagaceae</taxon>
        <taxon>Sporocytophaga</taxon>
    </lineage>
</organism>
<dbReference type="RefSeq" id="WP_045459590.1">
    <property type="nucleotide sequence ID" value="NZ_BBLT01000002.1"/>
</dbReference>
<evidence type="ECO:0000313" key="1">
    <source>
        <dbReference type="EMBL" id="GAL83878.1"/>
    </source>
</evidence>
<dbReference type="InterPro" id="IPR013783">
    <property type="entry name" value="Ig-like_fold"/>
</dbReference>
<dbReference type="Gene3D" id="2.60.120.380">
    <property type="match status" value="1"/>
</dbReference>
<accession>A0A098LCP0</accession>
<dbReference type="STRING" id="153721.MYP_1106"/>
<keyword evidence="2" id="KW-1185">Reference proteome</keyword>
<dbReference type="Pfam" id="PF17957">
    <property type="entry name" value="Big_7"/>
    <property type="match status" value="2"/>
</dbReference>
<dbReference type="Proteomes" id="UP000030185">
    <property type="component" value="Unassembled WGS sequence"/>
</dbReference>
<dbReference type="eggNOG" id="COG5295">
    <property type="taxonomic scope" value="Bacteria"/>
</dbReference>
<dbReference type="InterPro" id="IPR026444">
    <property type="entry name" value="Secre_tail"/>
</dbReference>
<dbReference type="SUPFAM" id="SSF55486">
    <property type="entry name" value="Metalloproteases ('zincins'), catalytic domain"/>
    <property type="match status" value="1"/>
</dbReference>
<dbReference type="eggNOG" id="COG3291">
    <property type="taxonomic scope" value="Bacteria"/>
</dbReference>
<evidence type="ECO:0000313" key="2">
    <source>
        <dbReference type="Proteomes" id="UP000030185"/>
    </source>
</evidence>
<dbReference type="NCBIfam" id="TIGR04183">
    <property type="entry name" value="Por_Secre_tail"/>
    <property type="match status" value="1"/>
</dbReference>
<comment type="caution">
    <text evidence="1">The sequence shown here is derived from an EMBL/GenBank/DDBJ whole genome shotgun (WGS) entry which is preliminary data.</text>
</comment>
<dbReference type="AlphaFoldDB" id="A0A098LCP0"/>
<name>A0A098LCP0_9BACT</name>
<proteinExistence type="predicted"/>
<reference evidence="1 2" key="1">
    <citation type="submission" date="2014-09" db="EMBL/GenBank/DDBJ databases">
        <title>Sporocytophaga myxococcoides PG-01 genome sequencing.</title>
        <authorList>
            <person name="Liu L."/>
            <person name="Gao P.J."/>
            <person name="Chen G.J."/>
            <person name="Wang L.S."/>
        </authorList>
    </citation>
    <scope>NUCLEOTIDE SEQUENCE [LARGE SCALE GENOMIC DNA]</scope>
    <source>
        <strain evidence="1 2">PG-01</strain>
    </source>
</reference>
<protein>
    <submittedName>
        <fullName evidence="1">Peptidase domain-containing protein</fullName>
    </submittedName>
</protein>
<dbReference type="EMBL" id="BBLT01000002">
    <property type="protein sequence ID" value="GAL83878.1"/>
    <property type="molecule type" value="Genomic_DNA"/>
</dbReference>
<dbReference type="Gene3D" id="2.60.40.10">
    <property type="entry name" value="Immunoglobulins"/>
    <property type="match status" value="2"/>
</dbReference>
<gene>
    <name evidence="1" type="ORF">MYP_1106</name>
</gene>
<sequence length="856" mass="92895">MLKAIPKPLQENKPGSLAKKILLSLSIFSTFSAATAQNTENEGTFVGSVSEFQQQFKSSNKKRKSGPTILPLSGDKKLTVDVHYDKTSGNSKIIAGKIKDNSKSTFNLTFEDDNLKGELLLLNEKKAYEYFSKNKNVYAKEVDINKIICIETLAPAEAAPKASSSFVAPQGSYVYNLQSYPSSEFVVYLDFDGQYVVDPYWNGGLPINALPSHLNETEIEEAWRLISEDYRPFNINITTDSTVFLATPINKRVKIIFTPTDDAAPGWGGYARIGSFPMNEDTPSWVFLSTSKYAGECGSHEIGHTLGLYHDGTNDPYSEYFAGHGNWAPIMGDGYYRSVVQFSKGEYNRATNIYQDDIAVISSENGFSFKTDESGDIPSQAKQLIYNSAGYVSPSDNNGVIEKRDDVDYFYFTTLGGSVQITANPDPYYPNLDISFTLKDASGNTITVSDLEGLSANIDTIVPAGTYFLIVDGVGYGDPATNGYSDYGSLGYYSLAGGISNSTNNQIPTVTITAPSEGTDILIGTPITISVNASDADGTVTRVDFYDGTTFLGSDINAPYSFLYNNAPGGTRTFKAVAFDNQGGQNYHTVTVLIAPANQLPVVFVTYPSNGAVLPPSYTVLATVDAVDNDGTITAVYFYNNNTIVGVDFTAPYTQHIETYFPGVYNIKAEAVDNRNGRTFSDVVSFTVLPNGLSGPSCVTKGIPYNFQVYAEYPNPVNITAYTNSDATVSFSYYDRKYFDVTFGQYAAPSVTVTALLSYSTYPYNVEYTKVVSTNGCGTRAAVMATPLPDGNQTAVSLDTKETITSFKVIDMTGREVASGAGQNVTEVIVGDNLKSGIYIVNIIAESGSYTHKIVK</sequence>
<dbReference type="OrthoDB" id="954626at2"/>